<evidence type="ECO:0000313" key="11">
    <source>
        <dbReference type="Proteomes" id="UP000016923"/>
    </source>
</evidence>
<keyword evidence="3 6" id="KW-0378">Hydrolase</keyword>
<evidence type="ECO:0000259" key="9">
    <source>
        <dbReference type="Pfam" id="PF00082"/>
    </source>
</evidence>
<dbReference type="PRINTS" id="PR00723">
    <property type="entry name" value="SUBTILISIN"/>
</dbReference>
<dbReference type="PROSITE" id="PS00137">
    <property type="entry name" value="SUBTILASE_HIS"/>
    <property type="match status" value="1"/>
</dbReference>
<dbReference type="PROSITE" id="PS00138">
    <property type="entry name" value="SUBTILASE_SER"/>
    <property type="match status" value="1"/>
</dbReference>
<evidence type="ECO:0000256" key="5">
    <source>
        <dbReference type="PIRSR" id="PIRSR615500-1"/>
    </source>
</evidence>
<comment type="similarity">
    <text evidence="1 6 7">Belongs to the peptidase S8 family.</text>
</comment>
<gene>
    <name evidence="10" type="ORF">F503_03239</name>
</gene>
<evidence type="ECO:0000256" key="4">
    <source>
        <dbReference type="ARBA" id="ARBA00022825"/>
    </source>
</evidence>
<dbReference type="InterPro" id="IPR036852">
    <property type="entry name" value="Peptidase_S8/S53_dom_sf"/>
</dbReference>
<dbReference type="InterPro" id="IPR023827">
    <property type="entry name" value="Peptidase_S8_Asp-AS"/>
</dbReference>
<dbReference type="Proteomes" id="UP000016923">
    <property type="component" value="Unassembled WGS sequence"/>
</dbReference>
<dbReference type="InterPro" id="IPR050131">
    <property type="entry name" value="Peptidase_S8_subtilisin-like"/>
</dbReference>
<feature type="domain" description="Peptidase S8/S53" evidence="9">
    <location>
        <begin position="152"/>
        <end position="549"/>
    </location>
</feature>
<dbReference type="STRING" id="1262450.S3C238"/>
<proteinExistence type="inferred from homology"/>
<feature type="active site" description="Charge relay system" evidence="5 6">
    <location>
        <position position="530"/>
    </location>
</feature>
<organism evidence="10 11">
    <name type="scientific">Ophiostoma piceae (strain UAMH 11346)</name>
    <name type="common">Sap stain fungus</name>
    <dbReference type="NCBI Taxonomy" id="1262450"/>
    <lineage>
        <taxon>Eukaryota</taxon>
        <taxon>Fungi</taxon>
        <taxon>Dikarya</taxon>
        <taxon>Ascomycota</taxon>
        <taxon>Pezizomycotina</taxon>
        <taxon>Sordariomycetes</taxon>
        <taxon>Sordariomycetidae</taxon>
        <taxon>Ophiostomatales</taxon>
        <taxon>Ophiostomataceae</taxon>
        <taxon>Ophiostoma</taxon>
    </lineage>
</organism>
<dbReference type="InterPro" id="IPR034187">
    <property type="entry name" value="Peptidases_S8_5"/>
</dbReference>
<sequence>MFFSRSLLVVSFVAGSLAAHNDPFALHRRADSVDGNPPSKNITDTEPKRYIVEFQGASDSQTEAHGLASRLNLTVIKVFNSDVFQGACVESDQDNLDMLKAQDPVAQAWHAKRVTLAPVSVNQTFGDGAAGVNMSIHHMTGVDKLHEAGLRGKGVTVAIVDTGVLYTHPDLGGGIGPGFKVVGGYDLVGDGNWPDDPVRYPDNDPVDTLGHGTHVSGIIAGEGKMFTGVAPDASLRMYKVFASLDATTEDVLIEAFLMAYKDGADIITSSIGGLSGWSDNAWGLVASRLVEQGVVVTISAGNDGTVGAFAASSGSSGANVLAVASIDADILPGPSMNASFVVNGTANYVNIPYRSIDPWYPSNISHWPIVPLSLDTTVVGDACSPLKNSTQDFTNTVVLVRRGGCDFGVKQANLAPLHGTNILFYTNDMPIVYPTSNYLGVGQLAMITREAGAEIIRTIKAGGQVTVDFTGNPIYSLAGVPNEETGGAPSYYTTIGATNDLFLKPDIGAPGGYILSTYLNNGYGVLSGTSMACPYVAGIAALYISKYGGRATHGTGFGKALAARILSSGMPVPWNAGTGDVYDYGIPASVAQVGTGLINATKVLDYDTGLSFTKFALNDTHHFSRYHRVSITNSGSKQVTYTFAIKEFGGLNTFNTNASDWGTPRIAWGDEVLAEPLRGVVPPVSFPRGPFTVQPGQTREAAINFAPVDLSGLDTSASQMPLYGGTIVVSGSNGESLALPYQGLAANLERDVGTIFDYVIGFPTLTSTAQLIPIASKANVTFNLDNDVHDYFSLYTRLRYASRELRWDLFDAKWTERDWVYPPVVGQHGYVGSATSWSGATPNEFFNSTADSATDVITLPLVDLPRSIVGDYGIELWWLGQLANGTQIAPGKYNMRIAALSPFGNPTHADNWDVFKTPTIEVLPLKK</sequence>
<dbReference type="CDD" id="cd02124">
    <property type="entry name" value="PA_PoS1_like"/>
    <property type="match status" value="1"/>
</dbReference>
<dbReference type="GO" id="GO:0006508">
    <property type="term" value="P:proteolysis"/>
    <property type="evidence" value="ECO:0007669"/>
    <property type="project" value="UniProtKB-KW"/>
</dbReference>
<dbReference type="OMA" id="GIMFQYP"/>
<protein>
    <submittedName>
        <fullName evidence="10">Minor extracellular protease vpr</fullName>
    </submittedName>
</protein>
<dbReference type="Gene3D" id="3.50.30.30">
    <property type="match status" value="1"/>
</dbReference>
<dbReference type="EMBL" id="KE148152">
    <property type="protein sequence ID" value="EPE06812.1"/>
    <property type="molecule type" value="Genomic_DNA"/>
</dbReference>
<feature type="active site" description="Charge relay system" evidence="5 6">
    <location>
        <position position="211"/>
    </location>
</feature>
<dbReference type="VEuPathDB" id="FungiDB:F503_03239"/>
<dbReference type="PROSITE" id="PS00136">
    <property type="entry name" value="SUBTILASE_ASP"/>
    <property type="match status" value="1"/>
</dbReference>
<dbReference type="CDD" id="cd07489">
    <property type="entry name" value="Peptidases_S8_5"/>
    <property type="match status" value="1"/>
</dbReference>
<evidence type="ECO:0000256" key="8">
    <source>
        <dbReference type="SAM" id="SignalP"/>
    </source>
</evidence>
<dbReference type="Pfam" id="PF00082">
    <property type="entry name" value="Peptidase_S8"/>
    <property type="match status" value="1"/>
</dbReference>
<keyword evidence="4 6" id="KW-0720">Serine protease</keyword>
<dbReference type="OrthoDB" id="10256524at2759"/>
<dbReference type="InterPro" id="IPR000209">
    <property type="entry name" value="Peptidase_S8/S53_dom"/>
</dbReference>
<dbReference type="HOGENOM" id="CLU_003559_2_1_1"/>
<dbReference type="PROSITE" id="PS51892">
    <property type="entry name" value="SUBTILASE"/>
    <property type="match status" value="1"/>
</dbReference>
<evidence type="ECO:0000256" key="7">
    <source>
        <dbReference type="RuleBase" id="RU003355"/>
    </source>
</evidence>
<feature type="signal peptide" evidence="8">
    <location>
        <begin position="1"/>
        <end position="18"/>
    </location>
</feature>
<dbReference type="PANTHER" id="PTHR43806">
    <property type="entry name" value="PEPTIDASE S8"/>
    <property type="match status" value="1"/>
</dbReference>
<evidence type="ECO:0000256" key="1">
    <source>
        <dbReference type="ARBA" id="ARBA00011073"/>
    </source>
</evidence>
<dbReference type="PANTHER" id="PTHR43806:SF66">
    <property type="entry name" value="SERIN ENDOPEPTIDASE"/>
    <property type="match status" value="1"/>
</dbReference>
<dbReference type="GO" id="GO:0004252">
    <property type="term" value="F:serine-type endopeptidase activity"/>
    <property type="evidence" value="ECO:0007669"/>
    <property type="project" value="UniProtKB-UniRule"/>
</dbReference>
<feature type="active site" description="Charge relay system" evidence="5 6">
    <location>
        <position position="161"/>
    </location>
</feature>
<keyword evidence="8" id="KW-0732">Signal</keyword>
<keyword evidence="2 6" id="KW-0645">Protease</keyword>
<evidence type="ECO:0000256" key="3">
    <source>
        <dbReference type="ARBA" id="ARBA00022801"/>
    </source>
</evidence>
<accession>S3C238</accession>
<dbReference type="InterPro" id="IPR022398">
    <property type="entry name" value="Peptidase_S8_His-AS"/>
</dbReference>
<dbReference type="Gene3D" id="3.40.50.200">
    <property type="entry name" value="Peptidase S8/S53 domain"/>
    <property type="match status" value="2"/>
</dbReference>
<keyword evidence="11" id="KW-1185">Reference proteome</keyword>
<dbReference type="GO" id="GO:0016020">
    <property type="term" value="C:membrane"/>
    <property type="evidence" value="ECO:0007669"/>
    <property type="project" value="InterPro"/>
</dbReference>
<feature type="chain" id="PRO_5004506937" evidence="8">
    <location>
        <begin position="19"/>
        <end position="927"/>
    </location>
</feature>
<dbReference type="InterPro" id="IPR023828">
    <property type="entry name" value="Peptidase_S8_Ser-AS"/>
</dbReference>
<dbReference type="SUPFAM" id="SSF52743">
    <property type="entry name" value="Subtilisin-like"/>
    <property type="match status" value="1"/>
</dbReference>
<dbReference type="eggNOG" id="KOG4266">
    <property type="taxonomic scope" value="Eukaryota"/>
</dbReference>
<evidence type="ECO:0000313" key="10">
    <source>
        <dbReference type="EMBL" id="EPE06812.1"/>
    </source>
</evidence>
<evidence type="ECO:0000256" key="6">
    <source>
        <dbReference type="PROSITE-ProRule" id="PRU01240"/>
    </source>
</evidence>
<reference evidence="10 11" key="1">
    <citation type="journal article" date="2013" name="BMC Genomics">
        <title>The genome and transcriptome of the pine saprophyte Ophiostoma piceae, and a comparison with the bark beetle-associated pine pathogen Grosmannia clavigera.</title>
        <authorList>
            <person name="Haridas S."/>
            <person name="Wang Y."/>
            <person name="Lim L."/>
            <person name="Massoumi Alamouti S."/>
            <person name="Jackman S."/>
            <person name="Docking R."/>
            <person name="Robertson G."/>
            <person name="Birol I."/>
            <person name="Bohlmann J."/>
            <person name="Breuil C."/>
        </authorList>
    </citation>
    <scope>NUCLEOTIDE SEQUENCE [LARGE SCALE GENOMIC DNA]</scope>
    <source>
        <strain evidence="10 11">UAMH 11346</strain>
    </source>
</reference>
<dbReference type="AlphaFoldDB" id="S3C238"/>
<dbReference type="InterPro" id="IPR015500">
    <property type="entry name" value="Peptidase_S8_subtilisin-rel"/>
</dbReference>
<evidence type="ECO:0000256" key="2">
    <source>
        <dbReference type="ARBA" id="ARBA00022670"/>
    </source>
</evidence>
<name>S3C238_OPHP1</name>